<feature type="transmembrane region" description="Helical" evidence="6">
    <location>
        <begin position="581"/>
        <end position="602"/>
    </location>
</feature>
<feature type="transmembrane region" description="Helical" evidence="6">
    <location>
        <begin position="670"/>
        <end position="688"/>
    </location>
</feature>
<evidence type="ECO:0000313" key="11">
    <source>
        <dbReference type="Proteomes" id="UP000182998"/>
    </source>
</evidence>
<keyword evidence="3 6" id="KW-0812">Transmembrane</keyword>
<gene>
    <name evidence="8" type="ORF">LMI_2240</name>
    <name evidence="9" type="ORF">SAMN02982997_01719</name>
</gene>
<dbReference type="PATRIC" id="fig|451.8.peg.3043"/>
<dbReference type="HOGENOM" id="CLU_005108_5_2_6"/>
<dbReference type="Proteomes" id="UP000182998">
    <property type="component" value="Unassembled WGS sequence"/>
</dbReference>
<feature type="transmembrane region" description="Helical" evidence="6">
    <location>
        <begin position="622"/>
        <end position="643"/>
    </location>
</feature>
<keyword evidence="4 6" id="KW-1133">Transmembrane helix</keyword>
<dbReference type="OrthoDB" id="7051771at2"/>
<evidence type="ECO:0000256" key="5">
    <source>
        <dbReference type="ARBA" id="ARBA00023136"/>
    </source>
</evidence>
<dbReference type="EMBL" id="FMVN01000008">
    <property type="protein sequence ID" value="SCY44698.1"/>
    <property type="molecule type" value="Genomic_DNA"/>
</dbReference>
<evidence type="ECO:0000256" key="4">
    <source>
        <dbReference type="ARBA" id="ARBA00022989"/>
    </source>
</evidence>
<feature type="transmembrane region" description="Helical" evidence="6">
    <location>
        <begin position="282"/>
        <end position="305"/>
    </location>
</feature>
<feature type="domain" description="Membrane transport protein MMPL" evidence="7">
    <location>
        <begin position="398"/>
        <end position="732"/>
    </location>
</feature>
<feature type="transmembrane region" description="Helical" evidence="6">
    <location>
        <begin position="178"/>
        <end position="197"/>
    </location>
</feature>
<keyword evidence="2" id="KW-1003">Cell membrane</keyword>
<dbReference type="RefSeq" id="WP_045099738.1">
    <property type="nucleotide sequence ID" value="NZ_CP020614.1"/>
</dbReference>
<feature type="transmembrane region" description="Helical" evidence="6">
    <location>
        <begin position="204"/>
        <end position="224"/>
    </location>
</feature>
<reference evidence="8" key="1">
    <citation type="submission" date="2014-09" db="EMBL/GenBank/DDBJ databases">
        <authorList>
            <person name="GOMEZ-VALERO Laura"/>
        </authorList>
    </citation>
    <scope>NUCLEOTIDE SEQUENCE</scope>
    <source>
        <strain evidence="8">ATCC33218</strain>
    </source>
</reference>
<evidence type="ECO:0000313" key="10">
    <source>
        <dbReference type="Proteomes" id="UP000032414"/>
    </source>
</evidence>
<dbReference type="EMBL" id="LN614830">
    <property type="protein sequence ID" value="CEG61512.1"/>
    <property type="molecule type" value="Genomic_DNA"/>
</dbReference>
<proteinExistence type="predicted"/>
<protein>
    <submittedName>
        <fullName evidence="9">Drug exporter of the RND superfamily</fullName>
    </submittedName>
    <submittedName>
        <fullName evidence="8">MmpL family transporter</fullName>
    </submittedName>
</protein>
<dbReference type="Gene3D" id="1.20.1640.10">
    <property type="entry name" value="Multidrug efflux transporter AcrB transmembrane domain"/>
    <property type="match status" value="2"/>
</dbReference>
<feature type="transmembrane region" description="Helical" evidence="6">
    <location>
        <begin position="368"/>
        <end position="386"/>
    </location>
</feature>
<feature type="transmembrane region" description="Helical" evidence="6">
    <location>
        <begin position="694"/>
        <end position="715"/>
    </location>
</feature>
<dbReference type="InterPro" id="IPR050545">
    <property type="entry name" value="Mycobact_MmpL"/>
</dbReference>
<evidence type="ECO:0000313" key="9">
    <source>
        <dbReference type="EMBL" id="SCY44698.1"/>
    </source>
</evidence>
<sequence>MRKKLFYRLGRIIFGLRWSIVLIWGIVITISIPILIHSIPPFKSTGFSDENSTSAKAQHYINKQFGYNDANKILIIYHSPSLLANQALFKSKIKKSLSGLKNFPIGHEIILPSDNKKQISKDKHSAYVVIIFKRHEVLSNKELVQIRSLIKKPSNMTIVFGGQAAFIDEINKQTQLDLYRADLIAAPVAIITLLFIFGSLASALLPIILGGGCALVILSSLYIIGQSWTLSIYTLNIALLLGLCLSLDYALFIINRFREEFHKGKKPEEALAITEETAGKSVFFSGLAVLVSLSALFLFPVNILFSMAVGGIIAVIVAVMNAVLVLPAFLGIIKSRIDFLTIRLTRRNKGNRSPFWHWLAEKIVNKPLVFFFPIIIFLLVLGYPFASAKFGISDYRITPKNSDSRQFFNSYEAYFDPKELTPVVLLVQSPNGYILSKNNISKLHNLVRNIKANSLVKNIIGIISSDSKLNSKEYYNLYSTSNDVLPASIKKLLSTTTRHSFTVLDVNSKYSINSEQTTDLVKKLETIRPPSKLEVEVTGTPAINVDVLERIFKILPYAIVWIILLSYLILLLLLRSLFLPFKAILMNLLSLSACYGALVLVFQDGYLANYLNFEVQGILDVSLLVIIFCALFGFSMDYEVFLLSRIKEAHQEYNDNNKSIVVGIEKSSRIITSAALIVIVICGSFLVADVLMVKAFGLGIAVAIFVDAFLIRTLLVPSTMALLEKWNWYIPRWLDKFLPEL</sequence>
<dbReference type="Pfam" id="PF03176">
    <property type="entry name" value="MMPL"/>
    <property type="match status" value="2"/>
</dbReference>
<name>A0A098GHR2_LEGMI</name>
<reference evidence="10" key="2">
    <citation type="submission" date="2014-09" db="EMBL/GenBank/DDBJ databases">
        <authorList>
            <person name="Gomez-Valero L."/>
        </authorList>
    </citation>
    <scope>NUCLEOTIDE SEQUENCE [LARGE SCALE GENOMIC DNA]</scope>
    <source>
        <strain evidence="10">ATCC33218</strain>
    </source>
</reference>
<keyword evidence="5 6" id="KW-0472">Membrane</keyword>
<feature type="transmembrane region" description="Helical" evidence="6">
    <location>
        <begin position="311"/>
        <end position="333"/>
    </location>
</feature>
<feature type="transmembrane region" description="Helical" evidence="6">
    <location>
        <begin position="12"/>
        <end position="36"/>
    </location>
</feature>
<dbReference type="KEGG" id="tmc:LMI_2240"/>
<evidence type="ECO:0000256" key="3">
    <source>
        <dbReference type="ARBA" id="ARBA00022692"/>
    </source>
</evidence>
<feature type="transmembrane region" description="Helical" evidence="6">
    <location>
        <begin position="554"/>
        <end position="574"/>
    </location>
</feature>
<evidence type="ECO:0000259" key="7">
    <source>
        <dbReference type="Pfam" id="PF03176"/>
    </source>
</evidence>
<feature type="domain" description="Membrane transport protein MMPL" evidence="7">
    <location>
        <begin position="49"/>
        <end position="368"/>
    </location>
</feature>
<dbReference type="PANTHER" id="PTHR33406:SF13">
    <property type="entry name" value="MEMBRANE PROTEIN YDFJ"/>
    <property type="match status" value="1"/>
</dbReference>
<comment type="subcellular location">
    <subcellularLocation>
        <location evidence="1">Cell membrane</location>
        <topology evidence="1">Multi-pass membrane protein</topology>
    </subcellularLocation>
</comment>
<dbReference type="InterPro" id="IPR004869">
    <property type="entry name" value="MMPL_dom"/>
</dbReference>
<dbReference type="STRING" id="451.B6N58_04945"/>
<keyword evidence="11" id="KW-1185">Reference proteome</keyword>
<dbReference type="AlphaFoldDB" id="A0A098GHR2"/>
<evidence type="ECO:0000313" key="8">
    <source>
        <dbReference type="EMBL" id="CEG61512.1"/>
    </source>
</evidence>
<feature type="transmembrane region" description="Helical" evidence="6">
    <location>
        <begin position="230"/>
        <end position="254"/>
    </location>
</feature>
<dbReference type="GO" id="GO:0005886">
    <property type="term" value="C:plasma membrane"/>
    <property type="evidence" value="ECO:0007669"/>
    <property type="project" value="UniProtKB-SubCell"/>
</dbReference>
<reference evidence="9 11" key="3">
    <citation type="submission" date="2016-10" db="EMBL/GenBank/DDBJ databases">
        <authorList>
            <person name="Varghese N."/>
            <person name="Submissions S."/>
        </authorList>
    </citation>
    <scope>NUCLEOTIDE SEQUENCE [LARGE SCALE GENOMIC DNA]</scope>
    <source>
        <strain evidence="9 11">ATCC 33218</strain>
    </source>
</reference>
<dbReference type="PANTHER" id="PTHR33406">
    <property type="entry name" value="MEMBRANE PROTEIN MJ1562-RELATED"/>
    <property type="match status" value="1"/>
</dbReference>
<dbReference type="SUPFAM" id="SSF82866">
    <property type="entry name" value="Multidrug efflux transporter AcrB transmembrane domain"/>
    <property type="match status" value="2"/>
</dbReference>
<dbReference type="Proteomes" id="UP000032414">
    <property type="component" value="Chromosome I"/>
</dbReference>
<evidence type="ECO:0000256" key="2">
    <source>
        <dbReference type="ARBA" id="ARBA00022475"/>
    </source>
</evidence>
<evidence type="ECO:0000256" key="1">
    <source>
        <dbReference type="ARBA" id="ARBA00004651"/>
    </source>
</evidence>
<accession>A0A098GHR2</accession>
<evidence type="ECO:0000256" key="6">
    <source>
        <dbReference type="SAM" id="Phobius"/>
    </source>
</evidence>
<organism evidence="8 10">
    <name type="scientific">Legionella micdadei</name>
    <name type="common">Tatlockia micdadei</name>
    <dbReference type="NCBI Taxonomy" id="451"/>
    <lineage>
        <taxon>Bacteria</taxon>
        <taxon>Pseudomonadati</taxon>
        <taxon>Pseudomonadota</taxon>
        <taxon>Gammaproteobacteria</taxon>
        <taxon>Legionellales</taxon>
        <taxon>Legionellaceae</taxon>
        <taxon>Legionella</taxon>
    </lineage>
</organism>